<dbReference type="PANTHER" id="PTHR42870:SF1">
    <property type="entry name" value="NON-SPECIFIC LIPID-TRANSFER PROTEIN-LIKE 2"/>
    <property type="match status" value="1"/>
</dbReference>
<dbReference type="Gene3D" id="3.40.47.10">
    <property type="match status" value="1"/>
</dbReference>
<comment type="caution">
    <text evidence="9">The sequence shown here is derived from an EMBL/GenBank/DDBJ whole genome shotgun (WGS) entry which is preliminary data.</text>
</comment>
<keyword evidence="4" id="KW-0445">Lipid transport</keyword>
<gene>
    <name evidence="9" type="ORF">HYY65_02710</name>
</gene>
<name>A0A932GN58_UNCTE</name>
<keyword evidence="2" id="KW-0813">Transport</keyword>
<evidence type="ECO:0000259" key="8">
    <source>
        <dbReference type="Pfam" id="PF22691"/>
    </source>
</evidence>
<dbReference type="GO" id="GO:0003988">
    <property type="term" value="F:acetyl-CoA C-acyltransferase activity"/>
    <property type="evidence" value="ECO:0007669"/>
    <property type="project" value="UniProtKB-ARBA"/>
</dbReference>
<organism evidence="9 10">
    <name type="scientific">Tectimicrobiota bacterium</name>
    <dbReference type="NCBI Taxonomy" id="2528274"/>
    <lineage>
        <taxon>Bacteria</taxon>
        <taxon>Pseudomonadati</taxon>
        <taxon>Nitrospinota/Tectimicrobiota group</taxon>
        <taxon>Candidatus Tectimicrobiota</taxon>
    </lineage>
</organism>
<evidence type="ECO:0000259" key="7">
    <source>
        <dbReference type="Pfam" id="PF00108"/>
    </source>
</evidence>
<dbReference type="AlphaFoldDB" id="A0A932GN58"/>
<dbReference type="PIRSF" id="PIRSF000429">
    <property type="entry name" value="Ac-CoA_Ac_transf"/>
    <property type="match status" value="1"/>
</dbReference>
<accession>A0A932GN58</accession>
<dbReference type="InterPro" id="IPR020616">
    <property type="entry name" value="Thiolase_N"/>
</dbReference>
<evidence type="ECO:0000313" key="9">
    <source>
        <dbReference type="EMBL" id="MBI3013983.1"/>
    </source>
</evidence>
<proteinExistence type="predicted"/>
<evidence type="ECO:0000256" key="4">
    <source>
        <dbReference type="ARBA" id="ARBA00023055"/>
    </source>
</evidence>
<dbReference type="EMBL" id="JACPSX010000045">
    <property type="protein sequence ID" value="MBI3013983.1"/>
    <property type="molecule type" value="Genomic_DNA"/>
</dbReference>
<feature type="domain" description="Thiolase C-terminal" evidence="8">
    <location>
        <begin position="241"/>
        <end position="365"/>
    </location>
</feature>
<dbReference type="InterPro" id="IPR055140">
    <property type="entry name" value="Thiolase_C_2"/>
</dbReference>
<reference evidence="9" key="1">
    <citation type="submission" date="2020-07" db="EMBL/GenBank/DDBJ databases">
        <title>Huge and variable diversity of episymbiotic CPR bacteria and DPANN archaea in groundwater ecosystems.</title>
        <authorList>
            <person name="He C.Y."/>
            <person name="Keren R."/>
            <person name="Whittaker M."/>
            <person name="Farag I.F."/>
            <person name="Doudna J."/>
            <person name="Cate J.H.D."/>
            <person name="Banfield J.F."/>
        </authorList>
    </citation>
    <scope>NUCLEOTIDE SEQUENCE</scope>
    <source>
        <strain evidence="9">NC_groundwater_717_Ag_S-0.2um_59_8</strain>
    </source>
</reference>
<evidence type="ECO:0000256" key="6">
    <source>
        <dbReference type="ARBA" id="ARBA00032316"/>
    </source>
</evidence>
<evidence type="ECO:0000256" key="3">
    <source>
        <dbReference type="ARBA" id="ARBA00022679"/>
    </source>
</evidence>
<dbReference type="Pfam" id="PF00108">
    <property type="entry name" value="Thiolase_N"/>
    <property type="match status" value="1"/>
</dbReference>
<evidence type="ECO:0000256" key="5">
    <source>
        <dbReference type="ARBA" id="ARBA00023121"/>
    </source>
</evidence>
<dbReference type="EC" id="2.3.1.176" evidence="1"/>
<dbReference type="SUPFAM" id="SSF53901">
    <property type="entry name" value="Thiolase-like"/>
    <property type="match status" value="2"/>
</dbReference>
<keyword evidence="5" id="KW-0446">Lipid-binding</keyword>
<dbReference type="Proteomes" id="UP000741360">
    <property type="component" value="Unassembled WGS sequence"/>
</dbReference>
<dbReference type="GO" id="GO:0008289">
    <property type="term" value="F:lipid binding"/>
    <property type="evidence" value="ECO:0007669"/>
    <property type="project" value="UniProtKB-KW"/>
</dbReference>
<dbReference type="Pfam" id="PF22691">
    <property type="entry name" value="Thiolase_C_1"/>
    <property type="match status" value="1"/>
</dbReference>
<sequence>MEKVGIVGVGMHRFGKFPNLTLTEMGVEACVQALRDSGLDKRRIGACVVGNVGGGMVPGQKVLAELGLAGIPLINVENACASAGTALHVAWSFVASGRYEAALALGLEQMSRTIEGTIPLGGDSLELQMGMMMPGKFALVARKHMELYRTSLQQLAAVSVKNHRHGALNPLAQYRKEFTVEEVLSSPLIADPLTLLQCSPTGDGAAAVVLCSAREAARASQPIVWIEASVLTSGTYEVGPRDMTSYDQTRRAAAAAYEAAGCGPEEIDVVEVHDGFTISEIIHSEDLGFFPKGEGGPAAESGATAIGGRIPINPSGGLLARGHPIGATGLAQIAELVWQLRGQAGSRQVDGAKVGLAHCMGGLVQGLDAAACTVHILKC</sequence>
<evidence type="ECO:0000256" key="2">
    <source>
        <dbReference type="ARBA" id="ARBA00022448"/>
    </source>
</evidence>
<dbReference type="CDD" id="cd00829">
    <property type="entry name" value="SCP-x_thiolase"/>
    <property type="match status" value="1"/>
</dbReference>
<evidence type="ECO:0000256" key="1">
    <source>
        <dbReference type="ARBA" id="ARBA00012352"/>
    </source>
</evidence>
<dbReference type="InterPro" id="IPR020613">
    <property type="entry name" value="Thiolase_CS"/>
</dbReference>
<keyword evidence="3" id="KW-0808">Transferase</keyword>
<dbReference type="InterPro" id="IPR002155">
    <property type="entry name" value="Thiolase"/>
</dbReference>
<dbReference type="PROSITE" id="PS00737">
    <property type="entry name" value="THIOLASE_2"/>
    <property type="match status" value="1"/>
</dbReference>
<dbReference type="InterPro" id="IPR016039">
    <property type="entry name" value="Thiolase-like"/>
</dbReference>
<protein>
    <recommendedName>
        <fullName evidence="1">propanoyl-CoA C-acyltransferase</fullName>
        <ecNumber evidence="1">2.3.1.176</ecNumber>
    </recommendedName>
    <alternativeName>
        <fullName evidence="6">Propanoyl-CoA C-acyltransferase</fullName>
    </alternativeName>
</protein>
<evidence type="ECO:0000313" key="10">
    <source>
        <dbReference type="Proteomes" id="UP000741360"/>
    </source>
</evidence>
<dbReference type="GO" id="GO:0006869">
    <property type="term" value="P:lipid transport"/>
    <property type="evidence" value="ECO:0007669"/>
    <property type="project" value="UniProtKB-KW"/>
</dbReference>
<dbReference type="PANTHER" id="PTHR42870">
    <property type="entry name" value="ACETYL-COA C-ACETYLTRANSFERASE"/>
    <property type="match status" value="1"/>
</dbReference>
<feature type="domain" description="Thiolase N-terminal" evidence="7">
    <location>
        <begin position="4"/>
        <end position="213"/>
    </location>
</feature>